<dbReference type="PRINTS" id="PR00503">
    <property type="entry name" value="BROMODOMAIN"/>
</dbReference>
<evidence type="ECO:0000256" key="12">
    <source>
        <dbReference type="ARBA" id="ARBA00068703"/>
    </source>
</evidence>
<dbReference type="InterPro" id="IPR048047">
    <property type="entry name" value="RSC1/2_bromodom"/>
</dbReference>
<dbReference type="Pfam" id="PF01426">
    <property type="entry name" value="BAH"/>
    <property type="match status" value="1"/>
</dbReference>
<dbReference type="SUPFAM" id="SSF47370">
    <property type="entry name" value="Bromodomain"/>
    <property type="match status" value="2"/>
</dbReference>
<dbReference type="PROSITE" id="PS50014">
    <property type="entry name" value="BROMODOMAIN_2"/>
    <property type="match status" value="2"/>
</dbReference>
<dbReference type="PROSITE" id="PS00674">
    <property type="entry name" value="AAA"/>
    <property type="match status" value="1"/>
</dbReference>
<comment type="subcellular location">
    <subcellularLocation>
        <location evidence="2">Cytoplasm</location>
    </subcellularLocation>
    <subcellularLocation>
        <location evidence="1">Nucleus</location>
    </subcellularLocation>
</comment>
<dbReference type="Pfam" id="PF00439">
    <property type="entry name" value="Bromodomain"/>
    <property type="match status" value="2"/>
</dbReference>
<dbReference type="InterPro" id="IPR003959">
    <property type="entry name" value="ATPase_AAA_core"/>
</dbReference>
<evidence type="ECO:0000256" key="8">
    <source>
        <dbReference type="ARBA" id="ARBA00022942"/>
    </source>
</evidence>
<comment type="similarity">
    <text evidence="3">Belongs to the AAA ATPase family.</text>
</comment>
<dbReference type="SUPFAM" id="SSF52540">
    <property type="entry name" value="P-loop containing nucleoside triphosphate hydrolases"/>
    <property type="match status" value="1"/>
</dbReference>
<dbReference type="CDD" id="cd04717">
    <property type="entry name" value="BAH_polybromo"/>
    <property type="match status" value="1"/>
</dbReference>
<feature type="compositionally biased region" description="Pro residues" evidence="15">
    <location>
        <begin position="643"/>
        <end position="657"/>
    </location>
</feature>
<dbReference type="InterPro" id="IPR012340">
    <property type="entry name" value="NA-bd_OB-fold"/>
</dbReference>
<evidence type="ECO:0000256" key="11">
    <source>
        <dbReference type="ARBA" id="ARBA00024661"/>
    </source>
</evidence>
<dbReference type="GO" id="GO:0006325">
    <property type="term" value="P:chromatin organization"/>
    <property type="evidence" value="ECO:0007669"/>
    <property type="project" value="UniProtKB-KW"/>
</dbReference>
<dbReference type="PROSITE" id="PS00633">
    <property type="entry name" value="BROMODOMAIN_1"/>
    <property type="match status" value="1"/>
</dbReference>
<protein>
    <recommendedName>
        <fullName evidence="12">26S proteasome regulatory subunit 6B homolog</fullName>
    </recommendedName>
</protein>
<dbReference type="InterPro" id="IPR001487">
    <property type="entry name" value="Bromodomain"/>
</dbReference>
<feature type="domain" description="Bromo" evidence="16">
    <location>
        <begin position="256"/>
        <end position="326"/>
    </location>
</feature>
<dbReference type="CDD" id="cd04369">
    <property type="entry name" value="Bromodomain"/>
    <property type="match status" value="1"/>
</dbReference>
<feature type="region of interest" description="Disordered" evidence="15">
    <location>
        <begin position="752"/>
        <end position="777"/>
    </location>
</feature>
<dbReference type="PANTHER" id="PTHR23073">
    <property type="entry name" value="26S PROTEASOME REGULATORY SUBUNIT"/>
    <property type="match status" value="1"/>
</dbReference>
<dbReference type="FunFam" id="1.20.920.10:FF:000048">
    <property type="entry name" value="RSC complex subunit (RSC1), putative"/>
    <property type="match status" value="1"/>
</dbReference>
<keyword evidence="14" id="KW-0175">Coiled coil</keyword>
<dbReference type="SMART" id="SM00382">
    <property type="entry name" value="AAA"/>
    <property type="match status" value="1"/>
</dbReference>
<dbReference type="CDD" id="cd05522">
    <property type="entry name" value="Bromo_Rsc1_2_II"/>
    <property type="match status" value="1"/>
</dbReference>
<evidence type="ECO:0000256" key="1">
    <source>
        <dbReference type="ARBA" id="ARBA00004123"/>
    </source>
</evidence>
<dbReference type="Gene3D" id="2.30.30.490">
    <property type="match status" value="1"/>
</dbReference>
<dbReference type="Gene3D" id="2.40.50.140">
    <property type="entry name" value="Nucleic acid-binding proteins"/>
    <property type="match status" value="1"/>
</dbReference>
<dbReference type="GO" id="GO:0016887">
    <property type="term" value="F:ATP hydrolysis activity"/>
    <property type="evidence" value="ECO:0007669"/>
    <property type="project" value="InterPro"/>
</dbReference>
<dbReference type="InterPro" id="IPR003593">
    <property type="entry name" value="AAA+_ATPase"/>
</dbReference>
<feature type="region of interest" description="Disordered" evidence="15">
    <location>
        <begin position="162"/>
        <end position="238"/>
    </location>
</feature>
<keyword evidence="4" id="KW-0963">Cytoplasm</keyword>
<evidence type="ECO:0000256" key="14">
    <source>
        <dbReference type="SAM" id="Coils"/>
    </source>
</evidence>
<dbReference type="FunFam" id="3.40.50.300:FF:000033">
    <property type="entry name" value="26S protease regulatory subunit 6B"/>
    <property type="match status" value="1"/>
</dbReference>
<gene>
    <name evidence="18" type="ORF">D0861_03678</name>
</gene>
<dbReference type="InterPro" id="IPR050221">
    <property type="entry name" value="26S_Proteasome_ATPase"/>
</dbReference>
<dbReference type="GO" id="GO:0005524">
    <property type="term" value="F:ATP binding"/>
    <property type="evidence" value="ECO:0007669"/>
    <property type="project" value="UniProtKB-KW"/>
</dbReference>
<dbReference type="InterPro" id="IPR043151">
    <property type="entry name" value="BAH_sf"/>
</dbReference>
<evidence type="ECO:0000259" key="17">
    <source>
        <dbReference type="PROSITE" id="PS51038"/>
    </source>
</evidence>
<feature type="compositionally biased region" description="Basic and acidic residues" evidence="15">
    <location>
        <begin position="212"/>
        <end position="225"/>
    </location>
</feature>
<dbReference type="Proteomes" id="UP000268823">
    <property type="component" value="Unassembled WGS sequence"/>
</dbReference>
<dbReference type="InterPro" id="IPR003960">
    <property type="entry name" value="ATPase_AAA_CS"/>
</dbReference>
<accession>A0A3M7FNQ3</accession>
<dbReference type="InterPro" id="IPR032501">
    <property type="entry name" value="Prot_ATP_ID_OB_2nd"/>
</dbReference>
<feature type="compositionally biased region" description="Low complexity" evidence="15">
    <location>
        <begin position="604"/>
        <end position="626"/>
    </location>
</feature>
<feature type="compositionally biased region" description="Low complexity" evidence="15">
    <location>
        <begin position="761"/>
        <end position="771"/>
    </location>
</feature>
<reference evidence="18 19" key="1">
    <citation type="journal article" date="2018" name="BMC Genomics">
        <title>Genomic evidence for intraspecific hybridization in a clonal and extremely halotolerant yeast.</title>
        <authorList>
            <person name="Gostincar C."/>
            <person name="Stajich J.E."/>
            <person name="Zupancic J."/>
            <person name="Zalar P."/>
            <person name="Gunde-Cimerman N."/>
        </authorList>
    </citation>
    <scope>NUCLEOTIDE SEQUENCE [LARGE SCALE GENOMIC DNA]</scope>
    <source>
        <strain evidence="18 19">EXF-2788</strain>
    </source>
</reference>
<keyword evidence="6" id="KW-0067">ATP-binding</keyword>
<dbReference type="SMART" id="SM00297">
    <property type="entry name" value="BROMO"/>
    <property type="match status" value="2"/>
</dbReference>
<comment type="function">
    <text evidence="11">The 26S proteasome is involved in the ATP-dependent degradation of ubiquitinated proteins. The regulatory (or ATPase) complex confers ATP dependency and substrate specificity to the 26S complex.</text>
</comment>
<feature type="region of interest" description="Disordered" evidence="15">
    <location>
        <begin position="528"/>
        <end position="715"/>
    </location>
</feature>
<evidence type="ECO:0000256" key="6">
    <source>
        <dbReference type="ARBA" id="ARBA00022840"/>
    </source>
</evidence>
<feature type="coiled-coil region" evidence="14">
    <location>
        <begin position="1018"/>
        <end position="1045"/>
    </location>
</feature>
<evidence type="ECO:0000256" key="3">
    <source>
        <dbReference type="ARBA" id="ARBA00006914"/>
    </source>
</evidence>
<dbReference type="FunFam" id="2.30.30.490:FF:000015">
    <property type="entry name" value="Chromatin structure-remodeling complex subunit RSC1"/>
    <property type="match status" value="1"/>
</dbReference>
<name>A0A3M7FNQ3_HORWE</name>
<dbReference type="InterPro" id="IPR027417">
    <property type="entry name" value="P-loop_NTPase"/>
</dbReference>
<dbReference type="Gene3D" id="1.10.8.60">
    <property type="match status" value="1"/>
</dbReference>
<evidence type="ECO:0000313" key="18">
    <source>
        <dbReference type="EMBL" id="RMY90448.1"/>
    </source>
</evidence>
<evidence type="ECO:0000256" key="7">
    <source>
        <dbReference type="ARBA" id="ARBA00022853"/>
    </source>
</evidence>
<keyword evidence="10" id="KW-0539">Nucleus</keyword>
<dbReference type="Gene3D" id="3.40.50.300">
    <property type="entry name" value="P-loop containing nucleotide triphosphate hydrolases"/>
    <property type="match status" value="1"/>
</dbReference>
<dbReference type="SMART" id="SM00439">
    <property type="entry name" value="BAH"/>
    <property type="match status" value="1"/>
</dbReference>
<evidence type="ECO:0000256" key="10">
    <source>
        <dbReference type="ARBA" id="ARBA00023242"/>
    </source>
</evidence>
<dbReference type="InterPro" id="IPR036427">
    <property type="entry name" value="Bromodomain-like_sf"/>
</dbReference>
<dbReference type="Pfam" id="PF00004">
    <property type="entry name" value="AAA"/>
    <property type="match status" value="1"/>
</dbReference>
<dbReference type="VEuPathDB" id="FungiDB:BTJ68_15315"/>
<evidence type="ECO:0000259" key="16">
    <source>
        <dbReference type="PROSITE" id="PS50014"/>
    </source>
</evidence>
<evidence type="ECO:0000256" key="5">
    <source>
        <dbReference type="ARBA" id="ARBA00022741"/>
    </source>
</evidence>
<dbReference type="VEuPathDB" id="FungiDB:BTJ68_15316"/>
<evidence type="ECO:0000256" key="15">
    <source>
        <dbReference type="SAM" id="MobiDB-lite"/>
    </source>
</evidence>
<evidence type="ECO:0000256" key="4">
    <source>
        <dbReference type="ARBA" id="ARBA00022490"/>
    </source>
</evidence>
<feature type="compositionally biased region" description="Pro residues" evidence="15">
    <location>
        <begin position="564"/>
        <end position="590"/>
    </location>
</feature>
<dbReference type="GO" id="GO:0005634">
    <property type="term" value="C:nucleus"/>
    <property type="evidence" value="ECO:0007669"/>
    <property type="project" value="UniProtKB-SubCell"/>
</dbReference>
<dbReference type="EMBL" id="QWIR01000052">
    <property type="protein sequence ID" value="RMY90448.1"/>
    <property type="molecule type" value="Genomic_DNA"/>
</dbReference>
<sequence>MVFQKKRPKSPSSTPVPSTEAGGPSNDGSQLPETEWNAMTDVLNNIYDYRTEDDFDPSKLFHRKVNKRVIPEYYDMIQEPIALSTIKQKIQKREYQSFTEFVRDFALIPHNAQVFNRPDSGAFQDALVIKEQLEKQLQLLVEKGTISKEVAALPYLGEIPTYEDVEMGDAGPAGAEEEESSDDDDDDDDEGEEDDDGKRKKRRGGRGGAGGARREGGDLADDGSRRARGRPPKLNTPMEARIQAILKGIRKPKDSHGQLMIRDFDRLPDKAAMPEYFAEIRNPMAYDILKRKVKRKKYQSVEDFMADVNLMFNNAKEYNTDESSIHKNATALQIEAGKLYDIEKAKPDDTFADEDGKVPMPNGILQNGELYRVGDWVHIQNPNDLTKPIPAQIYRTYKNPNGQSMVNVCWYYRPEQTVHRFDKHFFPNEVVKTGRYRDHHVEEIEGKCFIMFFTRYFKGRPRGLPEGMEIYVCEARYNEALHQFNKIKTWASCLPDEVRDKDYEMDLFEQPRRMKKFPSPIGYLLKDEQKETDDLPKVTWGADGAPPKIGAVHRRPRGERDSPPPEPTPPPQPKPAPTPTPVQRPPPPAAPVSYAGTPAPPQQAPTGTSRPPLASYTPQQSYQQSPAPRPPSAHPPAGGHGPPQTPQPPQTIAPQRPPMAAQQPSYHSQQAHAPTATPGVPPQQPATLSSGIPPAPSTYAPRPTTASYRDPPPIEVYVLPDHANFSIPNEIREQYQRDEQGRVLFFAAPPVTSAGDHYQPSDTTTSSSSSSRAVGKGHSIRYLAEKARRREDLAKKRTERDLEVQHEQRVAKKLRLESSATLQAELEGLNRRALESLEQQLVDATKGGLTAEDLRRLEVVQRGVAEQGREFGEHEARRRMVRGVNLEEVGSGGGGFADDWDNRPFGLVGRNASSPASSHPDHAFNRFTTTMYPEERWPKKFREGPPTRRSRKMLPTATTIMASADVMNPATTPAPHTRQIPNAALANVDTVEGLTDTDDQYATYKKLQRQLEYIKLQEEYIKDEQRSLKRELVRAQEEIKRIQSVPLVIGQFMEAIDNNTGIVQSSTGSNYVVRVLSTLDRELLKPNSTVALHRHSNSLVDILPPEADSSIAMLGADEKPDVSYADVGGMDMQKQEIREAVELPLQQFDLYKQIGIDPPRGVLLYGPPGTGKTMLVKAVANSTTASFIRVVGSEFVQKYLGEGPRMVRDVFRMARENSPAIIFIDEIDAIATKRFDAQTGADREVQRILLELLNQMDGFDQTANVKVIMATNRADTLDPALLRPGRLDRKIEFPSLRDRRERRLIFMTIASKMSLAPEVDMDSLIVRNDPLSGAVIAAIMQEAGLRAVRKNRYNIIQQDLEDAYTTQVKGPSEADKFDFYK</sequence>
<dbReference type="FunFam" id="1.10.8.60:FF:000020">
    <property type="entry name" value="26S protease regulatory subunit 6B"/>
    <property type="match status" value="1"/>
</dbReference>
<comment type="caution">
    <text evidence="18">The sequence shown here is derived from an EMBL/GenBank/DDBJ whole genome shotgun (WGS) entry which is preliminary data.</text>
</comment>
<keyword evidence="8" id="KW-0647">Proteasome</keyword>
<dbReference type="GO" id="GO:0008540">
    <property type="term" value="C:proteasome regulatory particle, base subcomplex"/>
    <property type="evidence" value="ECO:0007669"/>
    <property type="project" value="UniProtKB-ARBA"/>
</dbReference>
<keyword evidence="9 13" id="KW-0103">Bromodomain</keyword>
<dbReference type="Gene3D" id="1.20.920.10">
    <property type="entry name" value="Bromodomain-like"/>
    <property type="match status" value="2"/>
</dbReference>
<feature type="domain" description="BAH" evidence="17">
    <location>
        <begin position="369"/>
        <end position="488"/>
    </location>
</feature>
<dbReference type="InterPro" id="IPR018359">
    <property type="entry name" value="Bromodomain_CS"/>
</dbReference>
<dbReference type="CDD" id="cd19502">
    <property type="entry name" value="RecA-like_PAN_like"/>
    <property type="match status" value="1"/>
</dbReference>
<feature type="compositionally biased region" description="Acidic residues" evidence="15">
    <location>
        <begin position="175"/>
        <end position="195"/>
    </location>
</feature>
<dbReference type="GO" id="GO:0003682">
    <property type="term" value="F:chromatin binding"/>
    <property type="evidence" value="ECO:0007669"/>
    <property type="project" value="InterPro"/>
</dbReference>
<dbReference type="FunFam" id="2.40.50.140:FF:000049">
    <property type="entry name" value="26S protease regulatory subunit 6B"/>
    <property type="match status" value="1"/>
</dbReference>
<dbReference type="GO" id="GO:0005737">
    <property type="term" value="C:cytoplasm"/>
    <property type="evidence" value="ECO:0007669"/>
    <property type="project" value="UniProtKB-SubCell"/>
</dbReference>
<dbReference type="Pfam" id="PF16450">
    <property type="entry name" value="Prot_ATP_ID_OB_C"/>
    <property type="match status" value="1"/>
</dbReference>
<dbReference type="OrthoDB" id="1742084at2759"/>
<dbReference type="InterPro" id="IPR001025">
    <property type="entry name" value="BAH_dom"/>
</dbReference>
<evidence type="ECO:0000256" key="13">
    <source>
        <dbReference type="PROSITE-ProRule" id="PRU00035"/>
    </source>
</evidence>
<dbReference type="PROSITE" id="PS51038">
    <property type="entry name" value="BAH"/>
    <property type="match status" value="1"/>
</dbReference>
<organism evidence="18 19">
    <name type="scientific">Hortaea werneckii</name>
    <name type="common">Black yeast</name>
    <name type="synonym">Cladosporium werneckii</name>
    <dbReference type="NCBI Taxonomy" id="91943"/>
    <lineage>
        <taxon>Eukaryota</taxon>
        <taxon>Fungi</taxon>
        <taxon>Dikarya</taxon>
        <taxon>Ascomycota</taxon>
        <taxon>Pezizomycotina</taxon>
        <taxon>Dothideomycetes</taxon>
        <taxon>Dothideomycetidae</taxon>
        <taxon>Mycosphaerellales</taxon>
        <taxon>Teratosphaeriaceae</taxon>
        <taxon>Hortaea</taxon>
    </lineage>
</organism>
<evidence type="ECO:0000313" key="19">
    <source>
        <dbReference type="Proteomes" id="UP000268823"/>
    </source>
</evidence>
<feature type="region of interest" description="Disordered" evidence="15">
    <location>
        <begin position="1"/>
        <end position="33"/>
    </location>
</feature>
<evidence type="ECO:0000256" key="2">
    <source>
        <dbReference type="ARBA" id="ARBA00004496"/>
    </source>
</evidence>
<proteinExistence type="inferred from homology"/>
<keyword evidence="5" id="KW-0547">Nucleotide-binding</keyword>
<evidence type="ECO:0000256" key="9">
    <source>
        <dbReference type="ARBA" id="ARBA00023117"/>
    </source>
</evidence>
<feature type="domain" description="Bromo" evidence="16">
    <location>
        <begin position="53"/>
        <end position="123"/>
    </location>
</feature>
<keyword evidence="7" id="KW-0156">Chromatin regulator</keyword>